<dbReference type="Proteomes" id="UP001555786">
    <property type="component" value="Unassembled WGS sequence"/>
</dbReference>
<comment type="caution">
    <text evidence="1">The sequence shown here is derived from an EMBL/GenBank/DDBJ whole genome shotgun (WGS) entry which is preliminary data.</text>
</comment>
<protein>
    <submittedName>
        <fullName evidence="1">Uncharacterized protein</fullName>
    </submittedName>
</protein>
<dbReference type="RefSeq" id="WP_311934035.1">
    <property type="nucleotide sequence ID" value="NZ_JAVSCS010000005.1"/>
</dbReference>
<evidence type="ECO:0000313" key="2">
    <source>
        <dbReference type="Proteomes" id="UP001555786"/>
    </source>
</evidence>
<gene>
    <name evidence="1" type="ORF">ABXS05_08040</name>
</gene>
<sequence length="180" mass="19580">MSDDRWNLYLFERHDRQQIAQWARRLRYFRFCRAVGGHANDGDELLVAIGLQAGADLADVCAALGIVLEVVAPGSPQPVPGVAYTAEEFGRFASIVPGSGGIRQPGFVELAGQPVYAHVQADRLEISLSDAGSPYEVTEAAVRSAERVEALLAPLAGRLIDPPRTSRHCVCPAHYPDMWN</sequence>
<accession>A0ABV3PIX3</accession>
<evidence type="ECO:0000313" key="1">
    <source>
        <dbReference type="EMBL" id="MEW9305481.1"/>
    </source>
</evidence>
<keyword evidence="2" id="KW-1185">Reference proteome</keyword>
<organism evidence="1 2">
    <name type="scientific">Labrys neptuniae</name>
    <dbReference type="NCBI Taxonomy" id="376174"/>
    <lineage>
        <taxon>Bacteria</taxon>
        <taxon>Pseudomonadati</taxon>
        <taxon>Pseudomonadota</taxon>
        <taxon>Alphaproteobacteria</taxon>
        <taxon>Hyphomicrobiales</taxon>
        <taxon>Xanthobacteraceae</taxon>
        <taxon>Labrys</taxon>
    </lineage>
</organism>
<dbReference type="EMBL" id="JBFNQD010000002">
    <property type="protein sequence ID" value="MEW9305481.1"/>
    <property type="molecule type" value="Genomic_DNA"/>
</dbReference>
<reference evidence="1 2" key="1">
    <citation type="submission" date="2024-07" db="EMBL/GenBank/DDBJ databases">
        <title>Description of Labrys sedimenti sp. nov., isolated from a diclofenac-degrading enrichment culture.</title>
        <authorList>
            <person name="Tancsics A."/>
            <person name="Csepanyi A."/>
        </authorList>
    </citation>
    <scope>NUCLEOTIDE SEQUENCE [LARGE SCALE GENOMIC DNA]</scope>
    <source>
        <strain evidence="1 2">LMG 23578</strain>
    </source>
</reference>
<proteinExistence type="predicted"/>
<name>A0ABV3PIX3_9HYPH</name>